<gene>
    <name evidence="1" type="ORF">PITG_04773</name>
</gene>
<accession>D0N207</accession>
<dbReference type="EMBL" id="DS028123">
    <property type="protein sequence ID" value="EEY68336.1"/>
    <property type="molecule type" value="Genomic_DNA"/>
</dbReference>
<dbReference type="VEuPathDB" id="FungiDB:PITG_04773"/>
<dbReference type="KEGG" id="pif:PITG_04773"/>
<evidence type="ECO:0000313" key="1">
    <source>
        <dbReference type="EMBL" id="EEY68336.1"/>
    </source>
</evidence>
<dbReference type="HOGENOM" id="CLU_200767_0_0_1"/>
<dbReference type="Proteomes" id="UP000006643">
    <property type="component" value="Unassembled WGS sequence"/>
</dbReference>
<evidence type="ECO:0000313" key="2">
    <source>
        <dbReference type="Proteomes" id="UP000006643"/>
    </source>
</evidence>
<name>D0N207_PHYIT</name>
<dbReference type="OrthoDB" id="128905at2759"/>
<dbReference type="OMA" id="KGFWREL"/>
<protein>
    <submittedName>
        <fullName evidence="1">Uncharacterized protein</fullName>
    </submittedName>
</protein>
<dbReference type="AlphaFoldDB" id="D0N207"/>
<dbReference type="GeneID" id="9466172"/>
<proteinExistence type="predicted"/>
<dbReference type="RefSeq" id="XP_002905495.1">
    <property type="nucleotide sequence ID" value="XM_002905449.1"/>
</dbReference>
<sequence length="74" mass="8672">MNGPGEIMFKQFWRELSKEGWRPRQPVGLAKHHRYVRPGVKGRLDEARRGEDFFEGEEELMVAAMSVFQSGEYE</sequence>
<reference evidence="2" key="1">
    <citation type="journal article" date="2009" name="Nature">
        <title>Genome sequence and analysis of the Irish potato famine pathogen Phytophthora infestans.</title>
        <authorList>
            <consortium name="The Broad Institute Genome Sequencing Platform"/>
            <person name="Haas B.J."/>
            <person name="Kamoun S."/>
            <person name="Zody M.C."/>
            <person name="Jiang R.H."/>
            <person name="Handsaker R.E."/>
            <person name="Cano L.M."/>
            <person name="Grabherr M."/>
            <person name="Kodira C.D."/>
            <person name="Raffaele S."/>
            <person name="Torto-Alalibo T."/>
            <person name="Bozkurt T.O."/>
            <person name="Ah-Fong A.M."/>
            <person name="Alvarado L."/>
            <person name="Anderson V.L."/>
            <person name="Armstrong M.R."/>
            <person name="Avrova A."/>
            <person name="Baxter L."/>
            <person name="Beynon J."/>
            <person name="Boevink P.C."/>
            <person name="Bollmann S.R."/>
            <person name="Bos J.I."/>
            <person name="Bulone V."/>
            <person name="Cai G."/>
            <person name="Cakir C."/>
            <person name="Carrington J.C."/>
            <person name="Chawner M."/>
            <person name="Conti L."/>
            <person name="Costanzo S."/>
            <person name="Ewan R."/>
            <person name="Fahlgren N."/>
            <person name="Fischbach M.A."/>
            <person name="Fugelstad J."/>
            <person name="Gilroy E.M."/>
            <person name="Gnerre S."/>
            <person name="Green P.J."/>
            <person name="Grenville-Briggs L.J."/>
            <person name="Griffith J."/>
            <person name="Grunwald N.J."/>
            <person name="Horn K."/>
            <person name="Horner N.R."/>
            <person name="Hu C.H."/>
            <person name="Huitema E."/>
            <person name="Jeong D.H."/>
            <person name="Jones A.M."/>
            <person name="Jones J.D."/>
            <person name="Jones R.W."/>
            <person name="Karlsson E.K."/>
            <person name="Kunjeti S.G."/>
            <person name="Lamour K."/>
            <person name="Liu Z."/>
            <person name="Ma L."/>
            <person name="Maclean D."/>
            <person name="Chibucos M.C."/>
            <person name="McDonald H."/>
            <person name="McWalters J."/>
            <person name="Meijer H.J."/>
            <person name="Morgan W."/>
            <person name="Morris P.F."/>
            <person name="Munro C.A."/>
            <person name="O'Neill K."/>
            <person name="Ospina-Giraldo M."/>
            <person name="Pinzon A."/>
            <person name="Pritchard L."/>
            <person name="Ramsahoye B."/>
            <person name="Ren Q."/>
            <person name="Restrepo S."/>
            <person name="Roy S."/>
            <person name="Sadanandom A."/>
            <person name="Savidor A."/>
            <person name="Schornack S."/>
            <person name="Schwartz D.C."/>
            <person name="Schumann U.D."/>
            <person name="Schwessinger B."/>
            <person name="Seyer L."/>
            <person name="Sharpe T."/>
            <person name="Silvar C."/>
            <person name="Song J."/>
            <person name="Studholme D.J."/>
            <person name="Sykes S."/>
            <person name="Thines M."/>
            <person name="van de Vondervoort P.J."/>
            <person name="Phuntumart V."/>
            <person name="Wawra S."/>
            <person name="Weide R."/>
            <person name="Win J."/>
            <person name="Young C."/>
            <person name="Zhou S."/>
            <person name="Fry W."/>
            <person name="Meyers B.C."/>
            <person name="van West P."/>
            <person name="Ristaino J."/>
            <person name="Govers F."/>
            <person name="Birch P.R."/>
            <person name="Whisson S.C."/>
            <person name="Judelson H.S."/>
            <person name="Nusbaum C."/>
        </authorList>
    </citation>
    <scope>NUCLEOTIDE SEQUENCE [LARGE SCALE GENOMIC DNA]</scope>
    <source>
        <strain evidence="2">T30-4</strain>
    </source>
</reference>
<dbReference type="InParanoid" id="D0N207"/>
<organism evidence="1 2">
    <name type="scientific">Phytophthora infestans (strain T30-4)</name>
    <name type="common">Potato late blight agent</name>
    <dbReference type="NCBI Taxonomy" id="403677"/>
    <lineage>
        <taxon>Eukaryota</taxon>
        <taxon>Sar</taxon>
        <taxon>Stramenopiles</taxon>
        <taxon>Oomycota</taxon>
        <taxon>Peronosporomycetes</taxon>
        <taxon>Peronosporales</taxon>
        <taxon>Peronosporaceae</taxon>
        <taxon>Phytophthora</taxon>
    </lineage>
</organism>
<keyword evidence="2" id="KW-1185">Reference proteome</keyword>